<dbReference type="InterPro" id="IPR016197">
    <property type="entry name" value="Chromo-like_dom_sf"/>
</dbReference>
<evidence type="ECO:0000256" key="2">
    <source>
        <dbReference type="ARBA" id="ARBA00023242"/>
    </source>
</evidence>
<evidence type="ECO:0000313" key="6">
    <source>
        <dbReference type="Proteomes" id="UP000789342"/>
    </source>
</evidence>
<protein>
    <submittedName>
        <fullName evidence="5">4172_t:CDS:1</fullName>
    </submittedName>
</protein>
<dbReference type="Pfam" id="PF01393">
    <property type="entry name" value="Chromo_shadow"/>
    <property type="match status" value="1"/>
</dbReference>
<reference evidence="5" key="1">
    <citation type="submission" date="2021-06" db="EMBL/GenBank/DDBJ databases">
        <authorList>
            <person name="Kallberg Y."/>
            <person name="Tangrot J."/>
            <person name="Rosling A."/>
        </authorList>
    </citation>
    <scope>NUCLEOTIDE SEQUENCE</scope>
    <source>
        <strain evidence="5">CL551</strain>
    </source>
</reference>
<name>A0A9N9ELR0_9GLOM</name>
<dbReference type="PROSITE" id="PS50013">
    <property type="entry name" value="CHROMO_2"/>
    <property type="match status" value="1"/>
</dbReference>
<dbReference type="EMBL" id="CAJVPV010013325">
    <property type="protein sequence ID" value="CAG8676797.1"/>
    <property type="molecule type" value="Genomic_DNA"/>
</dbReference>
<dbReference type="Pfam" id="PF00385">
    <property type="entry name" value="Chromo"/>
    <property type="match status" value="1"/>
</dbReference>
<sequence length="154" mass="18583">NDIQYLIKWKDYEEDQNTWEFVDNILDKELINTYWDSKYDNGMSFVQMKRLIDEGEMFSRPSSTGNRNKTRSRGLRPPGHDIPQFYDPDWDPCIDNVVSMFRDPSDDELYVVLSWKLGKLRRKHTIHTMAEVRRRCPQKIIEFFESRSAFKYDE</sequence>
<dbReference type="Gene3D" id="2.40.50.40">
    <property type="match status" value="2"/>
</dbReference>
<evidence type="ECO:0000313" key="5">
    <source>
        <dbReference type="EMBL" id="CAG8676797.1"/>
    </source>
</evidence>
<feature type="region of interest" description="Disordered" evidence="3">
    <location>
        <begin position="57"/>
        <end position="79"/>
    </location>
</feature>
<feature type="non-terminal residue" evidence="5">
    <location>
        <position position="154"/>
    </location>
</feature>
<dbReference type="SUPFAM" id="SSF54160">
    <property type="entry name" value="Chromo domain-like"/>
    <property type="match status" value="2"/>
</dbReference>
<dbReference type="AlphaFoldDB" id="A0A9N9ELR0"/>
<feature type="domain" description="Chromo" evidence="4">
    <location>
        <begin position="1"/>
        <end position="38"/>
    </location>
</feature>
<gene>
    <name evidence="5" type="ORF">AMORRO_LOCUS11066</name>
</gene>
<organism evidence="5 6">
    <name type="scientific">Acaulospora morrowiae</name>
    <dbReference type="NCBI Taxonomy" id="94023"/>
    <lineage>
        <taxon>Eukaryota</taxon>
        <taxon>Fungi</taxon>
        <taxon>Fungi incertae sedis</taxon>
        <taxon>Mucoromycota</taxon>
        <taxon>Glomeromycotina</taxon>
        <taxon>Glomeromycetes</taxon>
        <taxon>Diversisporales</taxon>
        <taxon>Acaulosporaceae</taxon>
        <taxon>Acaulospora</taxon>
    </lineage>
</organism>
<dbReference type="InterPro" id="IPR000953">
    <property type="entry name" value="Chromo/chromo_shadow_dom"/>
</dbReference>
<comment type="subcellular location">
    <subcellularLocation>
        <location evidence="1">Nucleus</location>
    </subcellularLocation>
</comment>
<dbReference type="OrthoDB" id="10267344at2759"/>
<proteinExistence type="predicted"/>
<dbReference type="InterPro" id="IPR008251">
    <property type="entry name" value="Chromo_shadow_dom"/>
</dbReference>
<dbReference type="InterPro" id="IPR023780">
    <property type="entry name" value="Chromo_domain"/>
</dbReference>
<dbReference type="CDD" id="cd00024">
    <property type="entry name" value="CD_CSD"/>
    <property type="match status" value="1"/>
</dbReference>
<evidence type="ECO:0000256" key="1">
    <source>
        <dbReference type="ARBA" id="ARBA00004123"/>
    </source>
</evidence>
<keyword evidence="6" id="KW-1185">Reference proteome</keyword>
<dbReference type="Proteomes" id="UP000789342">
    <property type="component" value="Unassembled WGS sequence"/>
</dbReference>
<comment type="caution">
    <text evidence="5">The sequence shown here is derived from an EMBL/GenBank/DDBJ whole genome shotgun (WGS) entry which is preliminary data.</text>
</comment>
<evidence type="ECO:0000259" key="4">
    <source>
        <dbReference type="PROSITE" id="PS50013"/>
    </source>
</evidence>
<dbReference type="GO" id="GO:0005634">
    <property type="term" value="C:nucleus"/>
    <property type="evidence" value="ECO:0007669"/>
    <property type="project" value="UniProtKB-SubCell"/>
</dbReference>
<accession>A0A9N9ELR0</accession>
<feature type="non-terminal residue" evidence="5">
    <location>
        <position position="1"/>
    </location>
</feature>
<keyword evidence="2" id="KW-0539">Nucleus</keyword>
<evidence type="ECO:0000256" key="3">
    <source>
        <dbReference type="SAM" id="MobiDB-lite"/>
    </source>
</evidence>